<dbReference type="AlphaFoldDB" id="A0AAV4LZ42"/>
<name>A0AAV4LZ42_BABCB</name>
<gene>
    <name evidence="2" type="ORF">BcabD6B2_44330</name>
</gene>
<dbReference type="GeneID" id="94196479"/>
<keyword evidence="3" id="KW-1185">Reference proteome</keyword>
<reference evidence="2 3" key="1">
    <citation type="submission" date="2021-06" db="EMBL/GenBank/DDBJ databases">
        <title>Genome sequence of Babesia caballi.</title>
        <authorList>
            <person name="Yamagishi J."/>
            <person name="Kidaka T."/>
            <person name="Ochi A."/>
        </authorList>
    </citation>
    <scope>NUCLEOTIDE SEQUENCE [LARGE SCALE GENOMIC DNA]</scope>
    <source>
        <strain evidence="2">USDA-D6B2</strain>
    </source>
</reference>
<evidence type="ECO:0000313" key="3">
    <source>
        <dbReference type="Proteomes" id="UP001497744"/>
    </source>
</evidence>
<organism evidence="2 3">
    <name type="scientific">Babesia caballi</name>
    <dbReference type="NCBI Taxonomy" id="5871"/>
    <lineage>
        <taxon>Eukaryota</taxon>
        <taxon>Sar</taxon>
        <taxon>Alveolata</taxon>
        <taxon>Apicomplexa</taxon>
        <taxon>Aconoidasida</taxon>
        <taxon>Piroplasmida</taxon>
        <taxon>Babesiidae</taxon>
        <taxon>Babesia</taxon>
    </lineage>
</organism>
<dbReference type="RefSeq" id="XP_067717067.1">
    <property type="nucleotide sequence ID" value="XM_067860966.1"/>
</dbReference>
<feature type="region of interest" description="Disordered" evidence="1">
    <location>
        <begin position="232"/>
        <end position="261"/>
    </location>
</feature>
<evidence type="ECO:0000256" key="1">
    <source>
        <dbReference type="SAM" id="MobiDB-lite"/>
    </source>
</evidence>
<protein>
    <submittedName>
        <fullName evidence="2">Uncharacterized protein</fullName>
    </submittedName>
</protein>
<dbReference type="EMBL" id="BPLF01000004">
    <property type="protein sequence ID" value="GIX64998.1"/>
    <property type="molecule type" value="Genomic_DNA"/>
</dbReference>
<feature type="compositionally biased region" description="Low complexity" evidence="1">
    <location>
        <begin position="235"/>
        <end position="251"/>
    </location>
</feature>
<proteinExistence type="predicted"/>
<dbReference type="Proteomes" id="UP001497744">
    <property type="component" value="Unassembled WGS sequence"/>
</dbReference>
<comment type="caution">
    <text evidence="2">The sequence shown here is derived from an EMBL/GenBank/DDBJ whole genome shotgun (WGS) entry which is preliminary data.</text>
</comment>
<evidence type="ECO:0000313" key="2">
    <source>
        <dbReference type="EMBL" id="GIX64998.1"/>
    </source>
</evidence>
<sequence>MSDTSRQPRRLPSTAAGVVGNAMLSRGAALQRLVSLSEHNSVSIALKRYAFGRLKAHAFGEAAQASVSDDPGPLRFSQSQLRLLRQEQLMLMAENERLVYELQEMRRCRTKGQFRPSQSRAVPEFRESKLSKAIDFTLSGARDNLLCAARVALLCALIGRARLRVLGTVFRVLARQPIRSLMYASSRLAGPGQPGIRHMTIACMVLENVIRPRVHRMQRLVLRLLASTSGGGSQAPHRGAAPAAPFAPRGGLKNTDSRPGGSGHGWALCPWSAHQLPPAAAERAPLSLLIFSPAVSWFGVERLAEGVQLCLNEYARLWAYRVADGRPSFFSSLLREGFVDVCQVGCFECLGEGARSRPGVEDGPRSASAAPRDAPELLSEEFEECDLVLPSVFYVPLAELHVPALQPHLEEVVGHCVGLAHALPHAAFNVPVEDEDAGGRVRHARGAQDIEAGHHLRVHARRVYGRRVDALVDGADPAPAHVLESDQSEHPDLLVVVPAVREAGGEVGCCFPLEHPLKDEAVNEGVGGSASFRCSARTAGGEGDAARVLAAISPAVGLLGVSPMLICFPATFRFASQNPNHVPQRQLAKLHRLAAFLEEFHDSPFVPPVCVVELPVVDHCDDLVPAVVRLAAGPPLQSLPQRRQLFMPRHWRVRPWTG</sequence>
<accession>A0AAV4LZ42</accession>